<keyword evidence="2" id="KW-1185">Reference proteome</keyword>
<name>A0A1M5C8G4_9CLOT</name>
<protein>
    <submittedName>
        <fullName evidence="1">Uncharacterized protein</fullName>
    </submittedName>
</protein>
<dbReference type="AlphaFoldDB" id="A0A1M5C8G4"/>
<reference evidence="2" key="1">
    <citation type="submission" date="2016-11" db="EMBL/GenBank/DDBJ databases">
        <authorList>
            <person name="Varghese N."/>
            <person name="Submissions S."/>
        </authorList>
    </citation>
    <scope>NUCLEOTIDE SEQUENCE [LARGE SCALE GENOMIC DNA]</scope>
    <source>
        <strain evidence="2">DSM 10124</strain>
    </source>
</reference>
<organism evidence="1 2">
    <name type="scientific">Caloramator proteoclasticus DSM 10124</name>
    <dbReference type="NCBI Taxonomy" id="1121262"/>
    <lineage>
        <taxon>Bacteria</taxon>
        <taxon>Bacillati</taxon>
        <taxon>Bacillota</taxon>
        <taxon>Clostridia</taxon>
        <taxon>Eubacteriales</taxon>
        <taxon>Clostridiaceae</taxon>
        <taxon>Caloramator</taxon>
    </lineage>
</organism>
<sequence>MDNSNLTVTQEKRIRAIQKIIELIQGEFKGIDITVSFTKKLLEDCIRELDETVYSKSLREMWGNKDWRFSHENKD</sequence>
<proteinExistence type="predicted"/>
<gene>
    <name evidence="1" type="ORF">SAMN02746091_02674</name>
</gene>
<accession>A0A1M5C8G4</accession>
<evidence type="ECO:0000313" key="2">
    <source>
        <dbReference type="Proteomes" id="UP000184423"/>
    </source>
</evidence>
<evidence type="ECO:0000313" key="1">
    <source>
        <dbReference type="EMBL" id="SHF50950.1"/>
    </source>
</evidence>
<dbReference type="Proteomes" id="UP000184423">
    <property type="component" value="Unassembled WGS sequence"/>
</dbReference>
<dbReference type="RefSeq" id="WP_073250432.1">
    <property type="nucleotide sequence ID" value="NZ_FQVG01000104.1"/>
</dbReference>
<dbReference type="EMBL" id="FQVG01000104">
    <property type="protein sequence ID" value="SHF50950.1"/>
    <property type="molecule type" value="Genomic_DNA"/>
</dbReference>